<dbReference type="GO" id="GO:0031267">
    <property type="term" value="F:small GTPase binding"/>
    <property type="evidence" value="ECO:0007669"/>
    <property type="project" value="InterPro"/>
</dbReference>
<dbReference type="GO" id="GO:0005737">
    <property type="term" value="C:cytoplasm"/>
    <property type="evidence" value="ECO:0007669"/>
    <property type="project" value="UniProtKB-SubCell"/>
</dbReference>
<dbReference type="InterPro" id="IPR021133">
    <property type="entry name" value="HEAT_type_2"/>
</dbReference>
<feature type="region of interest" description="Disordered" evidence="10">
    <location>
        <begin position="289"/>
        <end position="310"/>
    </location>
</feature>
<evidence type="ECO:0000313" key="12">
    <source>
        <dbReference type="Ensembl" id="ENSSRHP00000014032.1"/>
    </source>
</evidence>
<evidence type="ECO:0000256" key="7">
    <source>
        <dbReference type="ARBA" id="ARBA00022990"/>
    </source>
</evidence>
<protein>
    <submittedName>
        <fullName evidence="12">Importin-4-like</fullName>
    </submittedName>
</protein>
<dbReference type="PROSITE" id="PS50077">
    <property type="entry name" value="HEAT_REPEAT"/>
    <property type="match status" value="1"/>
</dbReference>
<keyword evidence="13" id="KW-1185">Reference proteome</keyword>
<evidence type="ECO:0000256" key="10">
    <source>
        <dbReference type="SAM" id="MobiDB-lite"/>
    </source>
</evidence>
<reference evidence="12" key="1">
    <citation type="submission" date="2025-08" db="UniProtKB">
        <authorList>
            <consortium name="Ensembl"/>
        </authorList>
    </citation>
    <scope>IDENTIFICATION</scope>
</reference>
<feature type="compositionally biased region" description="Acidic residues" evidence="10">
    <location>
        <begin position="292"/>
        <end position="307"/>
    </location>
</feature>
<dbReference type="Pfam" id="PF25780">
    <property type="entry name" value="TPR_IPO5"/>
    <property type="match status" value="1"/>
</dbReference>
<dbReference type="GO" id="GO:0005634">
    <property type="term" value="C:nucleus"/>
    <property type="evidence" value="ECO:0007669"/>
    <property type="project" value="UniProtKB-SubCell"/>
</dbReference>
<feature type="domain" description="Importin N-terminal" evidence="11">
    <location>
        <begin position="24"/>
        <end position="92"/>
    </location>
</feature>
<dbReference type="Gene3D" id="1.25.10.10">
    <property type="entry name" value="Leucine-rich Repeat Variant"/>
    <property type="match status" value="1"/>
</dbReference>
<keyword evidence="7" id="KW-0007">Acetylation</keyword>
<keyword evidence="4" id="KW-0963">Cytoplasm</keyword>
<dbReference type="InterPro" id="IPR034085">
    <property type="entry name" value="TOG"/>
</dbReference>
<feature type="repeat" description="HEAT" evidence="9">
    <location>
        <begin position="872"/>
        <end position="910"/>
    </location>
</feature>
<dbReference type="GO" id="GO:0006606">
    <property type="term" value="P:protein import into nucleus"/>
    <property type="evidence" value="ECO:0007669"/>
    <property type="project" value="InterPro"/>
</dbReference>
<evidence type="ECO:0000256" key="1">
    <source>
        <dbReference type="ARBA" id="ARBA00004123"/>
    </source>
</evidence>
<evidence type="ECO:0000256" key="3">
    <source>
        <dbReference type="ARBA" id="ARBA00022448"/>
    </source>
</evidence>
<dbReference type="Pfam" id="PF25574">
    <property type="entry name" value="TPR_IMB1"/>
    <property type="match status" value="1"/>
</dbReference>
<dbReference type="InterPro" id="IPR011989">
    <property type="entry name" value="ARM-like"/>
</dbReference>
<dbReference type="InterPro" id="IPR000357">
    <property type="entry name" value="HEAT"/>
</dbReference>
<proteinExistence type="predicted"/>
<dbReference type="InterPro" id="IPR016024">
    <property type="entry name" value="ARM-type_fold"/>
</dbReference>
<dbReference type="AlphaFoldDB" id="A0A673GEX2"/>
<keyword evidence="3" id="KW-0813">Transport</keyword>
<dbReference type="Ensembl" id="ENSSRHT00000014524.1">
    <property type="protein sequence ID" value="ENSSRHP00000014032.1"/>
    <property type="gene ID" value="ENSSRHG00000007445.1"/>
</dbReference>
<evidence type="ECO:0000313" key="13">
    <source>
        <dbReference type="Proteomes" id="UP000472270"/>
    </source>
</evidence>
<comment type="subcellular location">
    <subcellularLocation>
        <location evidence="2">Cytoplasm</location>
    </subcellularLocation>
    <subcellularLocation>
        <location evidence="1">Nucleus</location>
    </subcellularLocation>
</comment>
<dbReference type="InterPro" id="IPR058584">
    <property type="entry name" value="IMB1_TNPO1-like_TPR"/>
</dbReference>
<dbReference type="Pfam" id="PF02985">
    <property type="entry name" value="HEAT"/>
    <property type="match status" value="1"/>
</dbReference>
<keyword evidence="5" id="KW-0677">Repeat</keyword>
<evidence type="ECO:0000256" key="6">
    <source>
        <dbReference type="ARBA" id="ARBA00022927"/>
    </source>
</evidence>
<sequence>KMSEELERILARLIEPDNAVIQQATAELKQAFKDPAIIPALCAVMTGSQNPQVRQSAAVMLRMRVRKHWKKISPDHRERHTVRHSLSQLSAVLVKHETPDRWPALLALLNQSTKSNNPQDRQVGLLLLSKVVGSNPEPFKPHYKQLLQLFGTVLQDLNNPTSLYYCILTLTSITAYTGTEEMNLMRSLIPKLLIALKHLIQADQDQASEAMEVFDELMESEVSIVVPHIAEIVRFCLEISADVSLSDSLRVKALSCIAVLIRLKSKAVLKHKLLQPILQVVFPILSAAPPPGEEDPEDEENDTEGDSENPKHFAVQVIDTMALHMPPEKLFNQLLPFTQACLSSENPYERKGGLMCMAVLAEGCADHIRTKMLSSMLQTVCRSLSDNNQVVRSAALFALGQFSEHLQPDVSKFHAELMPLLHGYLSAVNQTKIGHMTKAFYALENFLENLGPEIEPYLPTLMETMLSALNNAENLKLKELAVSAIGAIANAAKEMLVPYFPPIIESLKGFLTDTREEMRTLQTQALDTLSVLARTVGKEVFSPLAAECVQLGLNLTDGVDDPDLRRCTYSLFSAVSDVSPDCLAPHLTPITTVMLLSLRSTEGVMVSEEGDIDLDEESETEDSVHSLRFSVENAYIDEKEDACDALGEIAFNTGVAFQPFLESSFQQVYELHDFPHEDVRRAAFGAMGQFCRAQHKMWKENPTEANHQALHKLLQVVLPCFLEAVRQDRERQVVMAILESMNAVIKSCQGEALQAPGILAEISNTIKDVLKKKTVCQDVGGDEADDDEQQAEYDAMLQEFAGEGIPVLASALPAETFYPHLNDLLPLIMSKAKPSCTEADRSFSIGTIGETLHSLVGVAGGRAVAGRLSNRLLPVLVAGVRDSDAEVRNNSVFALGALAQAAGPIVASDYPMMLSLFSNLLSKESDLRVIDNLCAALCRMIMSHIEGVPLEQVTSIFIFNEFHHFYLYVYLFFLETQNTLLVLLRGLAQHHTKEFESAVMSLPDEQRNKMTMAVTQS</sequence>
<dbReference type="InterPro" id="IPR057672">
    <property type="entry name" value="TPR_IPO4/5"/>
</dbReference>
<evidence type="ECO:0000256" key="8">
    <source>
        <dbReference type="ARBA" id="ARBA00023242"/>
    </source>
</evidence>
<dbReference type="PROSITE" id="PS50166">
    <property type="entry name" value="IMPORTIN_B_NT"/>
    <property type="match status" value="1"/>
</dbReference>
<accession>A0A673GEX2</accession>
<evidence type="ECO:0000256" key="9">
    <source>
        <dbReference type="PROSITE-ProRule" id="PRU00103"/>
    </source>
</evidence>
<evidence type="ECO:0000259" key="11">
    <source>
        <dbReference type="PROSITE" id="PS50166"/>
    </source>
</evidence>
<dbReference type="InterPro" id="IPR001494">
    <property type="entry name" value="Importin-beta_N"/>
</dbReference>
<keyword evidence="8" id="KW-0539">Nucleus</keyword>
<evidence type="ECO:0000256" key="5">
    <source>
        <dbReference type="ARBA" id="ARBA00022737"/>
    </source>
</evidence>
<keyword evidence="6" id="KW-0653">Protein transport</keyword>
<organism evidence="12 13">
    <name type="scientific">Sinocyclocheilus rhinocerous</name>
    <dbReference type="NCBI Taxonomy" id="307959"/>
    <lineage>
        <taxon>Eukaryota</taxon>
        <taxon>Metazoa</taxon>
        <taxon>Chordata</taxon>
        <taxon>Craniata</taxon>
        <taxon>Vertebrata</taxon>
        <taxon>Euteleostomi</taxon>
        <taxon>Actinopterygii</taxon>
        <taxon>Neopterygii</taxon>
        <taxon>Teleostei</taxon>
        <taxon>Ostariophysi</taxon>
        <taxon>Cypriniformes</taxon>
        <taxon>Cyprinidae</taxon>
        <taxon>Cyprininae</taxon>
        <taxon>Sinocyclocheilus</taxon>
    </lineage>
</organism>
<dbReference type="SMART" id="SM01349">
    <property type="entry name" value="TOG"/>
    <property type="match status" value="1"/>
</dbReference>
<dbReference type="SMART" id="SM00913">
    <property type="entry name" value="IBN_N"/>
    <property type="match status" value="1"/>
</dbReference>
<name>A0A673GEX2_9TELE</name>
<dbReference type="PANTHER" id="PTHR10527">
    <property type="entry name" value="IMPORTIN BETA"/>
    <property type="match status" value="1"/>
</dbReference>
<dbReference type="InterPro" id="IPR040122">
    <property type="entry name" value="Importin_beta"/>
</dbReference>
<gene>
    <name evidence="12" type="primary">LOC107754196</name>
</gene>
<evidence type="ECO:0000256" key="4">
    <source>
        <dbReference type="ARBA" id="ARBA00022490"/>
    </source>
</evidence>
<evidence type="ECO:0000256" key="2">
    <source>
        <dbReference type="ARBA" id="ARBA00004496"/>
    </source>
</evidence>
<reference evidence="12" key="2">
    <citation type="submission" date="2025-09" db="UniProtKB">
        <authorList>
            <consortium name="Ensembl"/>
        </authorList>
    </citation>
    <scope>IDENTIFICATION</scope>
</reference>
<dbReference type="Proteomes" id="UP000472270">
    <property type="component" value="Unassembled WGS sequence"/>
</dbReference>
<dbReference type="SUPFAM" id="SSF48371">
    <property type="entry name" value="ARM repeat"/>
    <property type="match status" value="2"/>
</dbReference>
<dbReference type="FunFam" id="1.25.10.10:FF:000186">
    <property type="entry name" value="Importin 4"/>
    <property type="match status" value="1"/>
</dbReference>